<evidence type="ECO:0000313" key="2">
    <source>
        <dbReference type="EMBL" id="NMD99487.1"/>
    </source>
</evidence>
<feature type="signal peptide" evidence="1">
    <location>
        <begin position="1"/>
        <end position="22"/>
    </location>
</feature>
<reference evidence="2 3" key="1">
    <citation type="submission" date="2020-04" db="EMBL/GenBank/DDBJ databases">
        <authorList>
            <person name="Hitch T.C.A."/>
            <person name="Wylensek D."/>
            <person name="Clavel T."/>
        </authorList>
    </citation>
    <scope>NUCLEOTIDE SEQUENCE [LARGE SCALE GENOMIC DNA]</scope>
    <source>
        <strain evidence="2 3">PG-130-P53-12</strain>
    </source>
</reference>
<dbReference type="RefSeq" id="WP_170077805.1">
    <property type="nucleotide sequence ID" value="NZ_JABAFA010000033.1"/>
</dbReference>
<evidence type="ECO:0008006" key="4">
    <source>
        <dbReference type="Google" id="ProtNLM"/>
    </source>
</evidence>
<comment type="caution">
    <text evidence="2">The sequence shown here is derived from an EMBL/GenBank/DDBJ whole genome shotgun (WGS) entry which is preliminary data.</text>
</comment>
<dbReference type="EMBL" id="JABAFA010000033">
    <property type="protein sequence ID" value="NMD99487.1"/>
    <property type="molecule type" value="Genomic_DNA"/>
</dbReference>
<keyword evidence="3" id="KW-1185">Reference proteome</keyword>
<dbReference type="AlphaFoldDB" id="A0A848BE46"/>
<sequence>MKKKMIAAAALAACAVQATAFANPVTSAAESVADSDWSVEARYFAPKLHAHVKSDSIDYNGGNVNVKDTLGIDDKKAPELILRYRRATLDWIHLKNTGNARLDGTLTVDNKTFDANSKVATDSKFDYMKLTIKNPLVKTPAASVNWSYGITGIHMSVKVAGDAMVHEGGQVAAYHQSASESGTVPVPMLGIGAQCPLGAGLEIYGNIEGLPLASYGHIYDFEAGLRYRPVDYLRVNLGYRKIDINVHHDDDEANYSLTGPFFGLVYDF</sequence>
<dbReference type="Proteomes" id="UP000543804">
    <property type="component" value="Unassembled WGS sequence"/>
</dbReference>
<proteinExistence type="predicted"/>
<feature type="chain" id="PRO_5038645748" description="TIGR04219 family outer membrane beta-barrel protein" evidence="1">
    <location>
        <begin position="23"/>
        <end position="268"/>
    </location>
</feature>
<accession>A0A848BE46</accession>
<keyword evidence="1" id="KW-0732">Signal</keyword>
<gene>
    <name evidence="2" type="ORF">HF878_08430</name>
</gene>
<name>A0A848BE46_9FIRM</name>
<evidence type="ECO:0000256" key="1">
    <source>
        <dbReference type="SAM" id="SignalP"/>
    </source>
</evidence>
<protein>
    <recommendedName>
        <fullName evidence="4">TIGR04219 family outer membrane beta-barrel protein</fullName>
    </recommendedName>
</protein>
<organism evidence="2 3">
    <name type="scientific">Selenomonas bovis</name>
    <dbReference type="NCBI Taxonomy" id="416586"/>
    <lineage>
        <taxon>Bacteria</taxon>
        <taxon>Bacillati</taxon>
        <taxon>Bacillota</taxon>
        <taxon>Negativicutes</taxon>
        <taxon>Selenomonadales</taxon>
        <taxon>Selenomonadaceae</taxon>
        <taxon>Selenomonas</taxon>
    </lineage>
</organism>
<evidence type="ECO:0000313" key="3">
    <source>
        <dbReference type="Proteomes" id="UP000543804"/>
    </source>
</evidence>